<dbReference type="GO" id="GO:0016652">
    <property type="term" value="F:oxidoreductase activity, acting on NAD(P)H as acceptor"/>
    <property type="evidence" value="ECO:0007669"/>
    <property type="project" value="UniProtKB-UniRule"/>
</dbReference>
<evidence type="ECO:0000256" key="6">
    <source>
        <dbReference type="HAMAP-Rule" id="MF_01216"/>
    </source>
</evidence>
<feature type="binding site" evidence="6">
    <location>
        <position position="10"/>
    </location>
    <ligand>
        <name>FMN</name>
        <dbReference type="ChEBI" id="CHEBI:58210"/>
    </ligand>
</feature>
<dbReference type="InterPro" id="IPR003680">
    <property type="entry name" value="Flavodoxin_fold"/>
</dbReference>
<dbReference type="EC" id="1.6.5.-" evidence="6"/>
<keyword evidence="1 6" id="KW-0285">Flavoprotein</keyword>
<comment type="subunit">
    <text evidence="6">Homodimer.</text>
</comment>
<proteinExistence type="inferred from homology"/>
<evidence type="ECO:0000256" key="1">
    <source>
        <dbReference type="ARBA" id="ARBA00022630"/>
    </source>
</evidence>
<comment type="function">
    <text evidence="6">Quinone reductase that provides resistance to thiol-specific stress caused by electrophilic quinones.</text>
</comment>
<dbReference type="EC" id="1.7.1.17" evidence="6"/>
<dbReference type="SUPFAM" id="SSF52218">
    <property type="entry name" value="Flavoproteins"/>
    <property type="match status" value="1"/>
</dbReference>
<protein>
    <recommendedName>
        <fullName evidence="6">FMN dependent NADH:quinone oxidoreductase</fullName>
        <ecNumber evidence="6">1.6.5.-</ecNumber>
    </recommendedName>
    <alternativeName>
        <fullName evidence="6">Azo-dye reductase</fullName>
    </alternativeName>
    <alternativeName>
        <fullName evidence="6">FMN-dependent NADH-azo compound oxidoreductase</fullName>
    </alternativeName>
    <alternativeName>
        <fullName evidence="6">FMN-dependent NADH-azoreductase</fullName>
        <ecNumber evidence="6">1.7.1.17</ecNumber>
    </alternativeName>
</protein>
<dbReference type="GO" id="GO:0010181">
    <property type="term" value="F:FMN binding"/>
    <property type="evidence" value="ECO:0007669"/>
    <property type="project" value="UniProtKB-UniRule"/>
</dbReference>
<gene>
    <name evidence="6" type="primary">azoR</name>
    <name evidence="8" type="ORF">AB5J57_01610</name>
</gene>
<comment type="catalytic activity">
    <reaction evidence="6">
        <text>2 a quinone + NADH + H(+) = 2 a 1,4-benzosemiquinone + NAD(+)</text>
        <dbReference type="Rhea" id="RHEA:65952"/>
        <dbReference type="ChEBI" id="CHEBI:15378"/>
        <dbReference type="ChEBI" id="CHEBI:57540"/>
        <dbReference type="ChEBI" id="CHEBI:57945"/>
        <dbReference type="ChEBI" id="CHEBI:132124"/>
        <dbReference type="ChEBI" id="CHEBI:134225"/>
    </reaction>
</comment>
<dbReference type="PANTHER" id="PTHR43741:SF4">
    <property type="entry name" value="FMN-DEPENDENT NADH:QUINONE OXIDOREDUCTASE"/>
    <property type="match status" value="1"/>
</dbReference>
<dbReference type="InterPro" id="IPR023048">
    <property type="entry name" value="NADH:quinone_OxRdtase_FMN_depd"/>
</dbReference>
<evidence type="ECO:0000256" key="3">
    <source>
        <dbReference type="ARBA" id="ARBA00023002"/>
    </source>
</evidence>
<keyword evidence="3 6" id="KW-0560">Oxidoreductase</keyword>
<keyword evidence="2 6" id="KW-0288">FMN</keyword>
<accession>A0AB39LGX8</accession>
<evidence type="ECO:0000259" key="7">
    <source>
        <dbReference type="Pfam" id="PF02525"/>
    </source>
</evidence>
<evidence type="ECO:0000256" key="5">
    <source>
        <dbReference type="ARBA" id="ARBA00048542"/>
    </source>
</evidence>
<organism evidence="8">
    <name type="scientific">Streptomyces sp. R02</name>
    <dbReference type="NCBI Taxonomy" id="3238623"/>
    <lineage>
        <taxon>Bacteria</taxon>
        <taxon>Bacillati</taxon>
        <taxon>Actinomycetota</taxon>
        <taxon>Actinomycetes</taxon>
        <taxon>Kitasatosporales</taxon>
        <taxon>Streptomycetaceae</taxon>
        <taxon>Streptomyces</taxon>
    </lineage>
</organism>
<comment type="cofactor">
    <cofactor evidence="6">
        <name>FMN</name>
        <dbReference type="ChEBI" id="CHEBI:58210"/>
    </cofactor>
    <text evidence="6">Binds 1 FMN per subunit.</text>
</comment>
<dbReference type="EMBL" id="CP163429">
    <property type="protein sequence ID" value="XDP92285.1"/>
    <property type="molecule type" value="Genomic_DNA"/>
</dbReference>
<evidence type="ECO:0000256" key="2">
    <source>
        <dbReference type="ARBA" id="ARBA00022643"/>
    </source>
</evidence>
<comment type="catalytic activity">
    <reaction evidence="5">
        <text>N,N-dimethyl-1,4-phenylenediamine + anthranilate + 2 NAD(+) = 2-(4-dimethylaminophenyl)diazenylbenzoate + 2 NADH + 2 H(+)</text>
        <dbReference type="Rhea" id="RHEA:55872"/>
        <dbReference type="ChEBI" id="CHEBI:15378"/>
        <dbReference type="ChEBI" id="CHEBI:15783"/>
        <dbReference type="ChEBI" id="CHEBI:16567"/>
        <dbReference type="ChEBI" id="CHEBI:57540"/>
        <dbReference type="ChEBI" id="CHEBI:57945"/>
        <dbReference type="ChEBI" id="CHEBI:71579"/>
        <dbReference type="EC" id="1.7.1.17"/>
    </reaction>
    <physiologicalReaction direction="right-to-left" evidence="5">
        <dbReference type="Rhea" id="RHEA:55874"/>
    </physiologicalReaction>
</comment>
<dbReference type="HAMAP" id="MF_01216">
    <property type="entry name" value="Azoreductase_type1"/>
    <property type="match status" value="1"/>
</dbReference>
<dbReference type="InterPro" id="IPR050104">
    <property type="entry name" value="FMN-dep_NADH:Q_OxRdtase_AzoR1"/>
</dbReference>
<dbReference type="PANTHER" id="PTHR43741">
    <property type="entry name" value="FMN-DEPENDENT NADH-AZOREDUCTASE 1"/>
    <property type="match status" value="1"/>
</dbReference>
<feature type="binding site" evidence="6">
    <location>
        <begin position="17"/>
        <end position="19"/>
    </location>
    <ligand>
        <name>FMN</name>
        <dbReference type="ChEBI" id="CHEBI:58210"/>
    </ligand>
</feature>
<dbReference type="InterPro" id="IPR029039">
    <property type="entry name" value="Flavoprotein-like_sf"/>
</dbReference>
<dbReference type="Gene3D" id="3.40.50.360">
    <property type="match status" value="1"/>
</dbReference>
<name>A0AB39LGX8_9ACTN</name>
<evidence type="ECO:0000313" key="8">
    <source>
        <dbReference type="EMBL" id="XDP92285.1"/>
    </source>
</evidence>
<dbReference type="RefSeq" id="WP_369154175.1">
    <property type="nucleotide sequence ID" value="NZ_CP163429.1"/>
</dbReference>
<keyword evidence="4 6" id="KW-0520">NAD</keyword>
<sequence>MTTLLHLDSSVSARDTSVSRAVTETFRRAWTAHHPDGTVIYRDLAAEPVAHVTADAYAAGLADPRTHTAEQAAAFAPRRRLVEELEQADAVVIGAPMHTFTIPSTLKAWLDNVIVPGRTAGRDSTLAGTPTTVVTSRDLSYAPGTAEAEHDFVQNYLTAVLTHTLRLDVGFVVAEFTLARRDPALAALLPLFEWSRDRAHQEAAARARGAVRYRAA</sequence>
<comment type="caution">
    <text evidence="6">Lacks conserved residue(s) required for the propagation of feature annotation.</text>
</comment>
<evidence type="ECO:0000256" key="4">
    <source>
        <dbReference type="ARBA" id="ARBA00023027"/>
    </source>
</evidence>
<feature type="domain" description="Flavodoxin-like fold" evidence="7">
    <location>
        <begin position="3"/>
        <end position="177"/>
    </location>
</feature>
<comment type="similarity">
    <text evidence="6">Belongs to the azoreductase type 1 family.</text>
</comment>
<dbReference type="GO" id="GO:0016655">
    <property type="term" value="F:oxidoreductase activity, acting on NAD(P)H, quinone or similar compound as acceptor"/>
    <property type="evidence" value="ECO:0007669"/>
    <property type="project" value="InterPro"/>
</dbReference>
<dbReference type="AlphaFoldDB" id="A0AB39LGX8"/>
<comment type="function">
    <text evidence="6">Also exhibits azoreductase activity. Catalyzes the reductive cleavage of the azo bond in aromatic azo compounds to the corresponding amines.</text>
</comment>
<dbReference type="Pfam" id="PF02525">
    <property type="entry name" value="Flavodoxin_2"/>
    <property type="match status" value="1"/>
</dbReference>
<dbReference type="GO" id="GO:0009055">
    <property type="term" value="F:electron transfer activity"/>
    <property type="evidence" value="ECO:0007669"/>
    <property type="project" value="UniProtKB-UniRule"/>
</dbReference>
<reference evidence="8" key="1">
    <citation type="submission" date="2024-07" db="EMBL/GenBank/DDBJ databases">
        <authorList>
            <person name="Yu S.T."/>
        </authorList>
    </citation>
    <scope>NUCLEOTIDE SEQUENCE</scope>
    <source>
        <strain evidence="8">R02</strain>
    </source>
</reference>